<evidence type="ECO:0000256" key="13">
    <source>
        <dbReference type="SAM" id="SignalP"/>
    </source>
</evidence>
<evidence type="ECO:0000256" key="3">
    <source>
        <dbReference type="ARBA" id="ARBA00014124"/>
    </source>
</evidence>
<evidence type="ECO:0000256" key="9">
    <source>
        <dbReference type="ARBA" id="ARBA00024678"/>
    </source>
</evidence>
<dbReference type="Gene3D" id="3.30.1370.120">
    <property type="match status" value="1"/>
</dbReference>
<keyword evidence="4 11" id="KW-0813">Transport</keyword>
<dbReference type="GO" id="GO:0030420">
    <property type="term" value="P:establishment of competence for transformation"/>
    <property type="evidence" value="ECO:0007669"/>
    <property type="project" value="UniProtKB-KW"/>
</dbReference>
<dbReference type="InterPro" id="IPR038591">
    <property type="entry name" value="NolW-like_sf"/>
</dbReference>
<dbReference type="PRINTS" id="PR00811">
    <property type="entry name" value="BCTERIALGSPD"/>
</dbReference>
<dbReference type="PROSITE" id="PS00875">
    <property type="entry name" value="T2SP_D"/>
    <property type="match status" value="1"/>
</dbReference>
<dbReference type="Pfam" id="PF03958">
    <property type="entry name" value="Secretin_N"/>
    <property type="match status" value="1"/>
</dbReference>
<dbReference type="InterPro" id="IPR004845">
    <property type="entry name" value="T2SS_GspD_CS"/>
</dbReference>
<feature type="domain" description="Secretin/TonB short N-terminal" evidence="14">
    <location>
        <begin position="63"/>
        <end position="111"/>
    </location>
</feature>
<evidence type="ECO:0000256" key="10">
    <source>
        <dbReference type="ARBA" id="ARBA00025897"/>
    </source>
</evidence>
<accession>A0A927FF16</accession>
<dbReference type="InterPro" id="IPR051808">
    <property type="entry name" value="Type_IV_pilus_biogenesis"/>
</dbReference>
<evidence type="ECO:0000256" key="4">
    <source>
        <dbReference type="ARBA" id="ARBA00022448"/>
    </source>
</evidence>
<dbReference type="PANTHER" id="PTHR30604">
    <property type="entry name" value="PROTEIN TRANSPORT PROTEIN HOFQ"/>
    <property type="match status" value="1"/>
</dbReference>
<comment type="subunit">
    <text evidence="10">Homododecamer. Tetramer of trimer.</text>
</comment>
<proteinExistence type="inferred from homology"/>
<dbReference type="InterPro" id="IPR013355">
    <property type="entry name" value="Pilus_4_PilQ"/>
</dbReference>
<gene>
    <name evidence="15" type="primary">pilQ</name>
    <name evidence="15" type="ORF">IC609_02845</name>
</gene>
<name>A0A927FF16_9BURK</name>
<dbReference type="InterPro" id="IPR001775">
    <property type="entry name" value="GspD/PilQ"/>
</dbReference>
<dbReference type="InterPro" id="IPR011662">
    <property type="entry name" value="Secretin/TonB_short_N"/>
</dbReference>
<dbReference type="AlphaFoldDB" id="A0A927FF16"/>
<feature type="signal peptide" evidence="13">
    <location>
        <begin position="1"/>
        <end position="21"/>
    </location>
</feature>
<organism evidence="15 16">
    <name type="scientific">Limnohabitans radicicola</name>
    <dbReference type="NCBI Taxonomy" id="2771427"/>
    <lineage>
        <taxon>Bacteria</taxon>
        <taxon>Pseudomonadati</taxon>
        <taxon>Pseudomonadota</taxon>
        <taxon>Betaproteobacteria</taxon>
        <taxon>Burkholderiales</taxon>
        <taxon>Comamonadaceae</taxon>
        <taxon>Limnohabitans</taxon>
    </lineage>
</organism>
<evidence type="ECO:0000256" key="5">
    <source>
        <dbReference type="ARBA" id="ARBA00022729"/>
    </source>
</evidence>
<dbReference type="EMBL" id="JACYFT010000001">
    <property type="protein sequence ID" value="MBD8049466.1"/>
    <property type="molecule type" value="Genomic_DNA"/>
</dbReference>
<dbReference type="GO" id="GO:0009279">
    <property type="term" value="C:cell outer membrane"/>
    <property type="evidence" value="ECO:0007669"/>
    <property type="project" value="UniProtKB-SubCell"/>
</dbReference>
<evidence type="ECO:0000256" key="12">
    <source>
        <dbReference type="SAM" id="MobiDB-lite"/>
    </source>
</evidence>
<dbReference type="GO" id="GO:0009306">
    <property type="term" value="P:protein secretion"/>
    <property type="evidence" value="ECO:0007669"/>
    <property type="project" value="InterPro"/>
</dbReference>
<evidence type="ECO:0000256" key="6">
    <source>
        <dbReference type="ARBA" id="ARBA00023136"/>
    </source>
</evidence>
<dbReference type="InterPro" id="IPR005644">
    <property type="entry name" value="NolW-like"/>
</dbReference>
<comment type="subcellular location">
    <subcellularLocation>
        <location evidence="1 11">Cell outer membrane</location>
    </subcellularLocation>
</comment>
<evidence type="ECO:0000256" key="8">
    <source>
        <dbReference type="ARBA" id="ARBA00023287"/>
    </source>
</evidence>
<dbReference type="Pfam" id="PF07660">
    <property type="entry name" value="STN"/>
    <property type="match status" value="1"/>
</dbReference>
<feature type="region of interest" description="Disordered" evidence="12">
    <location>
        <begin position="463"/>
        <end position="489"/>
    </location>
</feature>
<dbReference type="RefSeq" id="WP_191817929.1">
    <property type="nucleotide sequence ID" value="NZ_JACYFT010000001.1"/>
</dbReference>
<keyword evidence="16" id="KW-1185">Reference proteome</keyword>
<evidence type="ECO:0000256" key="11">
    <source>
        <dbReference type="RuleBase" id="RU004004"/>
    </source>
</evidence>
<evidence type="ECO:0000256" key="2">
    <source>
        <dbReference type="ARBA" id="ARBA00006304"/>
    </source>
</evidence>
<dbReference type="SMART" id="SM00965">
    <property type="entry name" value="STN"/>
    <property type="match status" value="1"/>
</dbReference>
<dbReference type="Proteomes" id="UP000647424">
    <property type="component" value="Unassembled WGS sequence"/>
</dbReference>
<keyword evidence="8" id="KW-0178">Competence</keyword>
<evidence type="ECO:0000256" key="1">
    <source>
        <dbReference type="ARBA" id="ARBA00004442"/>
    </source>
</evidence>
<sequence>MTTFKICGPVLVCLLWPAAGAAPVADVAPPAAAQVAADAPISLNFQNIELRALMQVFADFTGLNVVTTDAVTGSVSVRLKDVPWPQALQIVLQSKGLVSRQEGRVIWVAPQDEWLQREKKHLEAQTALEAVSPLHMLALRLQYTRATEVAQRLQGGGPVGGGSGASTARWLSARGSVLAEPRTNQLFISDVPARLAELQQMVARLDVPVRQVLIEARIVEADDQFGESLGVRWGAGSTGAVGGRTLALGATNATTGAGVVTGNQVALAAGNAGQTLVSPASFAVSLFNPAADKFLNLELSALEADGRGKVVSRPRVITADQTKALIEQGTELPYQTAAATGGTTMTSITFRKANLKLEVTPQITPDGSVVLEVDVNRDSVGQLTTAGYAINTKHVKTQVRVQDGGTVVLGGIFEDADKSDEAKVPSLGDVPLVGWLFRNRQQTRRKSELLVFLTPRVMADSTPAADMVGPVAGAPDPRPASPQAPAVKR</sequence>
<comment type="similarity">
    <text evidence="2">Belongs to the bacterial secretin family. PilQ subfamily.</text>
</comment>
<evidence type="ECO:0000259" key="14">
    <source>
        <dbReference type="SMART" id="SM00965"/>
    </source>
</evidence>
<comment type="caution">
    <text evidence="15">The sequence shown here is derived from an EMBL/GenBank/DDBJ whole genome shotgun (WGS) entry which is preliminary data.</text>
</comment>
<keyword evidence="6" id="KW-0472">Membrane</keyword>
<keyword evidence="5 13" id="KW-0732">Signal</keyword>
<dbReference type="Gene3D" id="3.30.1370.130">
    <property type="match status" value="1"/>
</dbReference>
<keyword evidence="7" id="KW-0998">Cell outer membrane</keyword>
<dbReference type="InterPro" id="IPR004846">
    <property type="entry name" value="T2SS/T3SS_dom"/>
</dbReference>
<reference evidence="15" key="1">
    <citation type="submission" date="2020-09" db="EMBL/GenBank/DDBJ databases">
        <title>Genome seq and assembly of Limnohabitants sp.</title>
        <authorList>
            <person name="Chhetri G."/>
        </authorList>
    </citation>
    <scope>NUCLEOTIDE SEQUENCE</scope>
    <source>
        <strain evidence="15">JUR4</strain>
    </source>
</reference>
<feature type="chain" id="PRO_5038055634" description="Type IV pilus biogenesis and competence protein PilQ" evidence="13">
    <location>
        <begin position="22"/>
        <end position="489"/>
    </location>
</feature>
<dbReference type="PANTHER" id="PTHR30604:SF1">
    <property type="entry name" value="DNA UTILIZATION PROTEIN HOFQ"/>
    <property type="match status" value="1"/>
</dbReference>
<protein>
    <recommendedName>
        <fullName evidence="3">Type IV pilus biogenesis and competence protein PilQ</fullName>
    </recommendedName>
</protein>
<dbReference type="Pfam" id="PF00263">
    <property type="entry name" value="Secretin"/>
    <property type="match status" value="1"/>
</dbReference>
<evidence type="ECO:0000256" key="7">
    <source>
        <dbReference type="ARBA" id="ARBA00023237"/>
    </source>
</evidence>
<comment type="function">
    <text evidence="9">Required for type IV pilus biogenesis and competence. Could function as a pore for exit of the pilus but also as a channel for entry of heme and antimicrobial agents and uptake of transforming DNA.</text>
</comment>
<evidence type="ECO:0000313" key="16">
    <source>
        <dbReference type="Proteomes" id="UP000647424"/>
    </source>
</evidence>
<evidence type="ECO:0000313" key="15">
    <source>
        <dbReference type="EMBL" id="MBD8049466.1"/>
    </source>
</evidence>
<dbReference type="NCBIfam" id="TIGR02515">
    <property type="entry name" value="IV_pilus_PilQ"/>
    <property type="match status" value="1"/>
</dbReference>